<name>A0A6J6X510_9ZZZZ</name>
<feature type="domain" description="YdbS-like PH" evidence="3">
    <location>
        <begin position="81"/>
        <end position="152"/>
    </location>
</feature>
<feature type="compositionally biased region" description="Basic and acidic residues" evidence="1">
    <location>
        <begin position="201"/>
        <end position="210"/>
    </location>
</feature>
<dbReference type="PANTHER" id="PTHR37938">
    <property type="entry name" value="BLL0215 PROTEIN"/>
    <property type="match status" value="1"/>
</dbReference>
<feature type="compositionally biased region" description="Low complexity" evidence="1">
    <location>
        <begin position="183"/>
        <end position="200"/>
    </location>
</feature>
<dbReference type="Pfam" id="PF03703">
    <property type="entry name" value="bPH_2"/>
    <property type="match status" value="1"/>
</dbReference>
<reference evidence="5" key="1">
    <citation type="submission" date="2020-05" db="EMBL/GenBank/DDBJ databases">
        <authorList>
            <person name="Chiriac C."/>
            <person name="Salcher M."/>
            <person name="Ghai R."/>
            <person name="Kavagutti S V."/>
        </authorList>
    </citation>
    <scope>NUCLEOTIDE SEQUENCE</scope>
</reference>
<sequence length="231" mass="25983">MPYPAHLIHDDETVALDLNPHWWYFIEHIAVATGLVALLVLVSWLNSHGRILHALGTGISWVVPWMMFAWAIWIGIRFLKWRNTFFVVTDRRVIFRSGFISKKGVEIPLDRITNIDFSQGPIERVIGAGDLDIQSAGRDGSSHFEDVRHPDAVQQEIYLQMESREQNRSRRDAGDIARAINADASPAAPSQPAAPAPDAAEQLRKLADLRDEGVITPEEFEAKKAEILGRM</sequence>
<feature type="region of interest" description="Disordered" evidence="1">
    <location>
        <begin position="183"/>
        <end position="210"/>
    </location>
</feature>
<feature type="domain" description="SHOCT" evidence="4">
    <location>
        <begin position="201"/>
        <end position="228"/>
    </location>
</feature>
<keyword evidence="2" id="KW-0472">Membrane</keyword>
<keyword evidence="2" id="KW-0812">Transmembrane</keyword>
<organism evidence="5">
    <name type="scientific">freshwater metagenome</name>
    <dbReference type="NCBI Taxonomy" id="449393"/>
    <lineage>
        <taxon>unclassified sequences</taxon>
        <taxon>metagenomes</taxon>
        <taxon>ecological metagenomes</taxon>
    </lineage>
</organism>
<evidence type="ECO:0000256" key="2">
    <source>
        <dbReference type="SAM" id="Phobius"/>
    </source>
</evidence>
<dbReference type="PANTHER" id="PTHR37938:SF1">
    <property type="entry name" value="BLL0215 PROTEIN"/>
    <property type="match status" value="1"/>
</dbReference>
<feature type="transmembrane region" description="Helical" evidence="2">
    <location>
        <begin position="22"/>
        <end position="45"/>
    </location>
</feature>
<evidence type="ECO:0000313" key="5">
    <source>
        <dbReference type="EMBL" id="CAB4792460.1"/>
    </source>
</evidence>
<accession>A0A6J6X510</accession>
<evidence type="ECO:0000259" key="3">
    <source>
        <dbReference type="Pfam" id="PF03703"/>
    </source>
</evidence>
<dbReference type="EMBL" id="CAEZZU010000303">
    <property type="protein sequence ID" value="CAB4792460.1"/>
    <property type="molecule type" value="Genomic_DNA"/>
</dbReference>
<gene>
    <name evidence="5" type="ORF">UFOPK2925_01578</name>
</gene>
<dbReference type="AlphaFoldDB" id="A0A6J6X510"/>
<evidence type="ECO:0000259" key="4">
    <source>
        <dbReference type="Pfam" id="PF09851"/>
    </source>
</evidence>
<keyword evidence="2" id="KW-1133">Transmembrane helix</keyword>
<evidence type="ECO:0000256" key="1">
    <source>
        <dbReference type="SAM" id="MobiDB-lite"/>
    </source>
</evidence>
<dbReference type="InterPro" id="IPR018649">
    <property type="entry name" value="SHOCT"/>
</dbReference>
<proteinExistence type="predicted"/>
<feature type="transmembrane region" description="Helical" evidence="2">
    <location>
        <begin position="52"/>
        <end position="76"/>
    </location>
</feature>
<protein>
    <submittedName>
        <fullName evidence="5">Unannotated protein</fullName>
    </submittedName>
</protein>
<dbReference type="Pfam" id="PF09851">
    <property type="entry name" value="SHOCT"/>
    <property type="match status" value="1"/>
</dbReference>
<dbReference type="InterPro" id="IPR005182">
    <property type="entry name" value="YdbS-like_PH"/>
</dbReference>